<organism evidence="1 2">
    <name type="scientific">Ciona savignyi</name>
    <name type="common">Pacific transparent sea squirt</name>
    <dbReference type="NCBI Taxonomy" id="51511"/>
    <lineage>
        <taxon>Eukaryota</taxon>
        <taxon>Metazoa</taxon>
        <taxon>Chordata</taxon>
        <taxon>Tunicata</taxon>
        <taxon>Ascidiacea</taxon>
        <taxon>Phlebobranchia</taxon>
        <taxon>Cionidae</taxon>
        <taxon>Ciona</taxon>
    </lineage>
</organism>
<dbReference type="HOGENOM" id="CLU_1008171_0_0_1"/>
<dbReference type="GO" id="GO:0003700">
    <property type="term" value="F:DNA-binding transcription factor activity"/>
    <property type="evidence" value="ECO:0007669"/>
    <property type="project" value="InterPro"/>
</dbReference>
<sequence>MNCKAKIKIVHLIKFPDCQIFTKKLFEQRAVSKLIRKSLSSNDDDSLVKEYAWHVTLPANEEHSGHFLGEEAGNTQPVDKSIVKKIDELVKDGIYLVPEIRQRLKDFVLHELFKDRDPPSESNRRFFPTKKDIQNHCNMSFAKRKVAKVDCDTPQQVTIDAVAQRLDEIKSLSHDVYSQKVLNDMLSDLNSALSKARTACSQNLKSMKAKRKRSSCKQMDADVVSKQAKINTLPNQSTSHFANTMPIHQVTILYPDMSQMPNTFDPAFPTTFLPAT</sequence>
<dbReference type="InterPro" id="IPR029309">
    <property type="entry name" value="CaRF"/>
</dbReference>
<evidence type="ECO:0000313" key="2">
    <source>
        <dbReference type="Proteomes" id="UP000007875"/>
    </source>
</evidence>
<dbReference type="GeneTree" id="ENSGT00390000013916"/>
<dbReference type="Proteomes" id="UP000007875">
    <property type="component" value="Unassembled WGS sequence"/>
</dbReference>
<dbReference type="AlphaFoldDB" id="H2ZB24"/>
<dbReference type="Ensembl" id="ENSCSAVT00000014961.1">
    <property type="protein sequence ID" value="ENSCSAVP00000014788.1"/>
    <property type="gene ID" value="ENSCSAVG00000008651.1"/>
</dbReference>
<evidence type="ECO:0000313" key="1">
    <source>
        <dbReference type="Ensembl" id="ENSCSAVP00000014789.1"/>
    </source>
</evidence>
<protein>
    <submittedName>
        <fullName evidence="1">Uncharacterized protein</fullName>
    </submittedName>
</protein>
<proteinExistence type="predicted"/>
<name>H2ZB24_CIOSA</name>
<dbReference type="PANTHER" id="PTHR47456:SF1">
    <property type="entry name" value="PHD-TYPE DOMAIN-CONTAINING PROTEIN"/>
    <property type="match status" value="1"/>
</dbReference>
<dbReference type="PANTHER" id="PTHR47456">
    <property type="entry name" value="PHD-TYPE DOMAIN-CONTAINING PROTEIN"/>
    <property type="match status" value="1"/>
</dbReference>
<accession>H2ZB24</accession>
<keyword evidence="2" id="KW-1185">Reference proteome</keyword>
<dbReference type="Pfam" id="PF15299">
    <property type="entry name" value="ALS2CR8"/>
    <property type="match status" value="1"/>
</dbReference>
<dbReference type="Ensembl" id="ENSCSAVT00000014962.1">
    <property type="protein sequence ID" value="ENSCSAVP00000014789.1"/>
    <property type="gene ID" value="ENSCSAVG00000008651.1"/>
</dbReference>
<reference evidence="2" key="1">
    <citation type="submission" date="2003-08" db="EMBL/GenBank/DDBJ databases">
        <authorList>
            <person name="Birren B."/>
            <person name="Nusbaum C."/>
            <person name="Abebe A."/>
            <person name="Abouelleil A."/>
            <person name="Adekoya E."/>
            <person name="Ait-zahra M."/>
            <person name="Allen N."/>
            <person name="Allen T."/>
            <person name="An P."/>
            <person name="Anderson M."/>
            <person name="Anderson S."/>
            <person name="Arachchi H."/>
            <person name="Armbruster J."/>
            <person name="Bachantsang P."/>
            <person name="Baldwin J."/>
            <person name="Barry A."/>
            <person name="Bayul T."/>
            <person name="Blitshsteyn B."/>
            <person name="Bloom T."/>
            <person name="Blye J."/>
            <person name="Boguslavskiy L."/>
            <person name="Borowsky M."/>
            <person name="Boukhgalter B."/>
            <person name="Brunache A."/>
            <person name="Butler J."/>
            <person name="Calixte N."/>
            <person name="Calvo S."/>
            <person name="Camarata J."/>
            <person name="Campo K."/>
            <person name="Chang J."/>
            <person name="Cheshatsang Y."/>
            <person name="Citroen M."/>
            <person name="Collymore A."/>
            <person name="Considine T."/>
            <person name="Cook A."/>
            <person name="Cooke P."/>
            <person name="Corum B."/>
            <person name="Cuomo C."/>
            <person name="David R."/>
            <person name="Dawoe T."/>
            <person name="Degray S."/>
            <person name="Dodge S."/>
            <person name="Dooley K."/>
            <person name="Dorje P."/>
            <person name="Dorjee K."/>
            <person name="Dorris L."/>
            <person name="Duffey N."/>
            <person name="Dupes A."/>
            <person name="Elkins T."/>
            <person name="Engels R."/>
            <person name="Erickson J."/>
            <person name="Farina A."/>
            <person name="Faro S."/>
            <person name="Ferreira P."/>
            <person name="Fischer H."/>
            <person name="Fitzgerald M."/>
            <person name="Foley K."/>
            <person name="Gage D."/>
            <person name="Galagan J."/>
            <person name="Gearin G."/>
            <person name="Gnerre S."/>
            <person name="Gnirke A."/>
            <person name="Goyette A."/>
            <person name="Graham J."/>
            <person name="Grandbois E."/>
            <person name="Gyaltsen K."/>
            <person name="Hafez N."/>
            <person name="Hagopian D."/>
            <person name="Hagos B."/>
            <person name="Hall J."/>
            <person name="Hatcher B."/>
            <person name="Heller A."/>
            <person name="Higgins H."/>
            <person name="Honan T."/>
            <person name="Horn A."/>
            <person name="Houde N."/>
            <person name="Hughes L."/>
            <person name="Hulme W."/>
            <person name="Husby E."/>
            <person name="Iliev I."/>
            <person name="Jaffe D."/>
            <person name="Jones C."/>
            <person name="Kamal M."/>
            <person name="Kamat A."/>
            <person name="Kamvysselis M."/>
            <person name="Karlsson E."/>
            <person name="Kells C."/>
            <person name="Kieu A."/>
            <person name="Kisner P."/>
            <person name="Kodira C."/>
            <person name="Kulbokas E."/>
            <person name="Labutti K."/>
            <person name="Lama D."/>
            <person name="Landers T."/>
            <person name="Leger J."/>
            <person name="Levine S."/>
            <person name="Lewis D."/>
            <person name="Lewis T."/>
            <person name="Lindblad-toh K."/>
            <person name="Liu X."/>
            <person name="Lokyitsang T."/>
            <person name="Lokyitsang Y."/>
            <person name="Lucien O."/>
            <person name="Lui A."/>
            <person name="Ma L.J."/>
            <person name="Mabbitt R."/>
            <person name="Macdonald J."/>
            <person name="Maclean C."/>
            <person name="Major J."/>
            <person name="Manning J."/>
            <person name="Marabella R."/>
            <person name="Maru K."/>
            <person name="Matthews C."/>
            <person name="Mauceli E."/>
            <person name="Mccarthy M."/>
            <person name="Mcdonough S."/>
            <person name="Mcghee T."/>
            <person name="Meldrim J."/>
            <person name="Meneus L."/>
            <person name="Mesirov J."/>
            <person name="Mihalev A."/>
            <person name="Mihova T."/>
            <person name="Mikkelsen T."/>
            <person name="Mlenga V."/>
            <person name="Moru K."/>
            <person name="Mozes J."/>
            <person name="Mulrain L."/>
            <person name="Munson G."/>
            <person name="Naylor J."/>
            <person name="Newes C."/>
            <person name="Nguyen C."/>
            <person name="Nguyen N."/>
            <person name="Nguyen T."/>
            <person name="Nicol R."/>
            <person name="Nielsen C."/>
            <person name="Nizzari M."/>
            <person name="Norbu C."/>
            <person name="Norbu N."/>
            <person name="O'donnell P."/>
            <person name="Okoawo O."/>
            <person name="O'leary S."/>
            <person name="Omotosho B."/>
            <person name="O'neill K."/>
            <person name="Osman S."/>
            <person name="Parker S."/>
            <person name="Perrin D."/>
            <person name="Phunkhang P."/>
            <person name="Piqani B."/>
            <person name="Purcell S."/>
            <person name="Rachupka T."/>
            <person name="Ramasamy U."/>
            <person name="Rameau R."/>
            <person name="Ray V."/>
            <person name="Raymond C."/>
            <person name="Retta R."/>
            <person name="Richardson S."/>
            <person name="Rise C."/>
            <person name="Rodriguez J."/>
            <person name="Rogers J."/>
            <person name="Rogov P."/>
            <person name="Rutman M."/>
            <person name="Schupbach R."/>
            <person name="Seaman C."/>
            <person name="Settipalli S."/>
            <person name="Sharpe T."/>
            <person name="Sheridan J."/>
            <person name="Sherpa N."/>
            <person name="Shi J."/>
            <person name="Smirnov S."/>
            <person name="Smith C."/>
            <person name="Sougnez C."/>
            <person name="Spencer B."/>
            <person name="Stalker J."/>
            <person name="Stange-thomann N."/>
            <person name="Stavropoulos S."/>
            <person name="Stetson K."/>
            <person name="Stone C."/>
            <person name="Stone S."/>
            <person name="Stubbs M."/>
            <person name="Talamas J."/>
            <person name="Tchuinga P."/>
            <person name="Tenzing P."/>
            <person name="Tesfaye S."/>
            <person name="Theodore J."/>
            <person name="Thoulutsang Y."/>
            <person name="Topham K."/>
            <person name="Towey S."/>
            <person name="Tsamla T."/>
            <person name="Tsomo N."/>
            <person name="Vallee D."/>
            <person name="Vassiliev H."/>
            <person name="Venkataraman V."/>
            <person name="Vinson J."/>
            <person name="Vo A."/>
            <person name="Wade C."/>
            <person name="Wang S."/>
            <person name="Wangchuk T."/>
            <person name="Wangdi T."/>
            <person name="Whittaker C."/>
            <person name="Wilkinson J."/>
            <person name="Wu Y."/>
            <person name="Wyman D."/>
            <person name="Yadav S."/>
            <person name="Yang S."/>
            <person name="Yang X."/>
            <person name="Yeager S."/>
            <person name="Yee E."/>
            <person name="Young G."/>
            <person name="Zainoun J."/>
            <person name="Zembeck L."/>
            <person name="Zimmer A."/>
            <person name="Zody M."/>
            <person name="Lander E."/>
        </authorList>
    </citation>
    <scope>NUCLEOTIDE SEQUENCE [LARGE SCALE GENOMIC DNA]</scope>
</reference>
<reference evidence="1" key="2">
    <citation type="submission" date="2025-05" db="UniProtKB">
        <authorList>
            <consortium name="Ensembl"/>
        </authorList>
    </citation>
    <scope>IDENTIFICATION</scope>
</reference>